<dbReference type="OrthoDB" id="7273451at2"/>
<dbReference type="Proteomes" id="UP000249688">
    <property type="component" value="Unassembled WGS sequence"/>
</dbReference>
<dbReference type="SUPFAM" id="SSF53335">
    <property type="entry name" value="S-adenosyl-L-methionine-dependent methyltransferases"/>
    <property type="match status" value="1"/>
</dbReference>
<proteinExistence type="predicted"/>
<sequence>MSESFDAEWLDQREGFDAVSRDIELAELLAQALPARPRLLDLGAGTGSLFRWLAPIIHRAQAWTLVDADPRLIEEAFEAIAGFGAEIGLTITFPSRRTLLLHAPGGAWRVEGLVADLRGSPANLPLVNADAVVNSALCDLVSEPWVARMAAAIAARKIPFYAALNVTGRDVFSPPWPGDAEVARGFRRDQGRDKGFGGRALGAAAPTALAAAFTAHGYSVRTAPSDWHIPRQAPGMAADLAEGHAGAAARRERRAQKRIQAWYEARTRQAMEGRLSVRVGHRDVLALPPGHATA</sequence>
<dbReference type="RefSeq" id="WP_111398156.1">
    <property type="nucleotide sequence ID" value="NZ_QKYU01000010.1"/>
</dbReference>
<accession>A0A2W7J2M6</accession>
<name>A0A2W7J2M6_9PROT</name>
<dbReference type="EMBL" id="QKYU01000010">
    <property type="protein sequence ID" value="PZW45887.1"/>
    <property type="molecule type" value="Genomic_DNA"/>
</dbReference>
<dbReference type="AlphaFoldDB" id="A0A2W7J2M6"/>
<dbReference type="InterPro" id="IPR029063">
    <property type="entry name" value="SAM-dependent_MTases_sf"/>
</dbReference>
<reference evidence="1 2" key="1">
    <citation type="submission" date="2018-06" db="EMBL/GenBank/DDBJ databases">
        <title>Genomic Encyclopedia of Archaeal and Bacterial Type Strains, Phase II (KMG-II): from individual species to whole genera.</title>
        <authorList>
            <person name="Goeker M."/>
        </authorList>
    </citation>
    <scope>NUCLEOTIDE SEQUENCE [LARGE SCALE GENOMIC DNA]</scope>
    <source>
        <strain evidence="1 2">DSM 24525</strain>
    </source>
</reference>
<evidence type="ECO:0000313" key="2">
    <source>
        <dbReference type="Proteomes" id="UP000249688"/>
    </source>
</evidence>
<protein>
    <recommendedName>
        <fullName evidence="3">Methyltransferase family protein</fullName>
    </recommendedName>
</protein>
<evidence type="ECO:0008006" key="3">
    <source>
        <dbReference type="Google" id="ProtNLM"/>
    </source>
</evidence>
<keyword evidence="2" id="KW-1185">Reference proteome</keyword>
<comment type="caution">
    <text evidence="1">The sequence shown here is derived from an EMBL/GenBank/DDBJ whole genome shotgun (WGS) entry which is preliminary data.</text>
</comment>
<organism evidence="1 2">
    <name type="scientific">Humitalea rosea</name>
    <dbReference type="NCBI Taxonomy" id="990373"/>
    <lineage>
        <taxon>Bacteria</taxon>
        <taxon>Pseudomonadati</taxon>
        <taxon>Pseudomonadota</taxon>
        <taxon>Alphaproteobacteria</taxon>
        <taxon>Acetobacterales</taxon>
        <taxon>Roseomonadaceae</taxon>
        <taxon>Humitalea</taxon>
    </lineage>
</organism>
<gene>
    <name evidence="1" type="ORF">C8P66_11085</name>
</gene>
<evidence type="ECO:0000313" key="1">
    <source>
        <dbReference type="EMBL" id="PZW45887.1"/>
    </source>
</evidence>
<dbReference type="Gene3D" id="3.40.50.150">
    <property type="entry name" value="Vaccinia Virus protein VP39"/>
    <property type="match status" value="1"/>
</dbReference>